<dbReference type="EMBL" id="CAAALY010053101">
    <property type="protein sequence ID" value="VEL21788.1"/>
    <property type="molecule type" value="Genomic_DNA"/>
</dbReference>
<feature type="region of interest" description="Disordered" evidence="1">
    <location>
        <begin position="14"/>
        <end position="66"/>
    </location>
</feature>
<dbReference type="AlphaFoldDB" id="A0A3S5BWK7"/>
<name>A0A3S5BWK7_9PLAT</name>
<evidence type="ECO:0000256" key="1">
    <source>
        <dbReference type="SAM" id="MobiDB-lite"/>
    </source>
</evidence>
<organism evidence="2 3">
    <name type="scientific">Protopolystoma xenopodis</name>
    <dbReference type="NCBI Taxonomy" id="117903"/>
    <lineage>
        <taxon>Eukaryota</taxon>
        <taxon>Metazoa</taxon>
        <taxon>Spiralia</taxon>
        <taxon>Lophotrochozoa</taxon>
        <taxon>Platyhelminthes</taxon>
        <taxon>Monogenea</taxon>
        <taxon>Polyopisthocotylea</taxon>
        <taxon>Polystomatidea</taxon>
        <taxon>Polystomatidae</taxon>
        <taxon>Protopolystoma</taxon>
    </lineage>
</organism>
<evidence type="ECO:0000313" key="2">
    <source>
        <dbReference type="EMBL" id="VEL21788.1"/>
    </source>
</evidence>
<protein>
    <submittedName>
        <fullName evidence="2">Uncharacterized protein</fullName>
    </submittedName>
</protein>
<feature type="compositionally biased region" description="Polar residues" evidence="1">
    <location>
        <begin position="56"/>
        <end position="66"/>
    </location>
</feature>
<reference evidence="2" key="1">
    <citation type="submission" date="2018-11" db="EMBL/GenBank/DDBJ databases">
        <authorList>
            <consortium name="Pathogen Informatics"/>
        </authorList>
    </citation>
    <scope>NUCLEOTIDE SEQUENCE</scope>
</reference>
<comment type="caution">
    <text evidence="2">The sequence shown here is derived from an EMBL/GenBank/DDBJ whole genome shotgun (WGS) entry which is preliminary data.</text>
</comment>
<accession>A0A3S5BWK7</accession>
<evidence type="ECO:0000313" key="3">
    <source>
        <dbReference type="Proteomes" id="UP000784294"/>
    </source>
</evidence>
<gene>
    <name evidence="2" type="ORF">PXEA_LOCUS15228</name>
</gene>
<keyword evidence="3" id="KW-1185">Reference proteome</keyword>
<sequence length="66" mass="6991">MADAFFLASCFDSPRGHSHGGSGSRMTAHTDSQSWRPRRDTSGNSLVGRRPGVLVLQSNAVGTNST</sequence>
<dbReference type="Proteomes" id="UP000784294">
    <property type="component" value="Unassembled WGS sequence"/>
</dbReference>
<proteinExistence type="predicted"/>